<keyword evidence="5 7" id="KW-0472">Membrane</keyword>
<comment type="similarity">
    <text evidence="2">Belongs to the MS4A family.</text>
</comment>
<keyword evidence="3 7" id="KW-0812">Transmembrane</keyword>
<organism evidence="8">
    <name type="scientific">Ailuropoda melanoleuca</name>
    <name type="common">Giant panda</name>
    <dbReference type="NCBI Taxonomy" id="9646"/>
    <lineage>
        <taxon>Eukaryota</taxon>
        <taxon>Metazoa</taxon>
        <taxon>Chordata</taxon>
        <taxon>Craniata</taxon>
        <taxon>Vertebrata</taxon>
        <taxon>Euteleostomi</taxon>
        <taxon>Mammalia</taxon>
        <taxon>Eutheria</taxon>
        <taxon>Laurasiatheria</taxon>
        <taxon>Carnivora</taxon>
        <taxon>Caniformia</taxon>
        <taxon>Ursidae</taxon>
        <taxon>Ailuropoda</taxon>
    </lineage>
</organism>
<feature type="region of interest" description="Disordered" evidence="6">
    <location>
        <begin position="506"/>
        <end position="605"/>
    </location>
</feature>
<evidence type="ECO:0008006" key="9">
    <source>
        <dbReference type="Google" id="ProtNLM"/>
    </source>
</evidence>
<comment type="subcellular location">
    <subcellularLocation>
        <location evidence="1">Membrane</location>
        <topology evidence="1">Multi-pass membrane protein</topology>
    </subcellularLocation>
</comment>
<feature type="region of interest" description="Disordered" evidence="6">
    <location>
        <begin position="334"/>
        <end position="362"/>
    </location>
</feature>
<feature type="compositionally biased region" description="Basic and acidic residues" evidence="6">
    <location>
        <begin position="526"/>
        <end position="544"/>
    </location>
</feature>
<dbReference type="InParanoid" id="D2HXU1"/>
<accession>D2HXU1</accession>
<sequence length="644" mass="73508">MESSSEVKRSTPAIIIQPNDTVLTAFPYEPHPSLLGFLKGEPKVLGAIQILLALIIVGVGTIFAFNYINFSQKFPLVFLTGYPFWGALIYVITGYLTGINDKEKCLGQGATAMNVISSLVAVAGITLTIISYRYQHKYCQVPSLEGICVIGRILFNIVFFLPSDVTQDSELSAPEENATIQFELQEQSSTDDSTTNKQPVFIGGYTFFKLRISKNPLAFRHSRRRSSNIYYTSSESMLDEQCKNIPPPSQLHEEQTKLKPLPPTSDKKPTENIPYTEQLKDEDLKPAIAQSPKRQTQLLQPLASPLQVIPSYSIKKLQALPPKDLLSHTLPVQAPKPYVTHPHGPTSEDMPYQDLSSQDTQSLDIPSQNVPYQDISYQNAPYQDMASQDMLSPYPPPQGITNQDLVSQVPALPAQVVLFDAPTFHAAQSSNIQRPDQQSLQQQNQQVMQVAYQDMQSEVKLLTQEWKSKEEFHSRKFSKWQSLDRQNKNWQSLKSNNLEEQNKVLQYPKQKSPDRQIQGQQSPKRKSLDEHIKDWLSPKRHSTDKQIQVKQDRQKHPGQQAEGQLAQWEQSQRQQSSFGQSEDQQDKEKQSPKKQHKDRQDRALRVYKEQALMKHTHQAEDLQVQEQLHQDGQFQIQEYQGWQF</sequence>
<name>D2HXU1_AILME</name>
<dbReference type="PANTHER" id="PTHR23320">
    <property type="entry name" value="MEMBRANE-SPANNING 4-DOMAINS SUBFAMILY A MS4A -RELATED"/>
    <property type="match status" value="1"/>
</dbReference>
<evidence type="ECO:0000256" key="2">
    <source>
        <dbReference type="ARBA" id="ARBA00009565"/>
    </source>
</evidence>
<proteinExistence type="inferred from homology"/>
<feature type="region of interest" description="Disordered" evidence="6">
    <location>
        <begin position="240"/>
        <end position="282"/>
    </location>
</feature>
<evidence type="ECO:0000256" key="1">
    <source>
        <dbReference type="ARBA" id="ARBA00004141"/>
    </source>
</evidence>
<evidence type="ECO:0000256" key="7">
    <source>
        <dbReference type="SAM" id="Phobius"/>
    </source>
</evidence>
<dbReference type="InterPro" id="IPR030417">
    <property type="entry name" value="MS4A"/>
</dbReference>
<dbReference type="EMBL" id="GL193646">
    <property type="protein sequence ID" value="EFB17739.1"/>
    <property type="molecule type" value="Genomic_DNA"/>
</dbReference>
<feature type="non-terminal residue" evidence="8">
    <location>
        <position position="644"/>
    </location>
</feature>
<feature type="transmembrane region" description="Helical" evidence="7">
    <location>
        <begin position="112"/>
        <end position="132"/>
    </location>
</feature>
<feature type="compositionally biased region" description="Low complexity" evidence="6">
    <location>
        <begin position="570"/>
        <end position="581"/>
    </location>
</feature>
<reference evidence="8" key="1">
    <citation type="journal article" date="2010" name="Nature">
        <title>The sequence and de novo assembly of the giant panda genome.</title>
        <authorList>
            <person name="Li R."/>
            <person name="Fan W."/>
            <person name="Tian G."/>
            <person name="Zhu H."/>
            <person name="He L."/>
            <person name="Cai J."/>
            <person name="Huang Q."/>
            <person name="Cai Q."/>
            <person name="Li B."/>
            <person name="Bai Y."/>
            <person name="Zhang Z."/>
            <person name="Zhang Y."/>
            <person name="Wang W."/>
            <person name="Li J."/>
            <person name="Wei F."/>
            <person name="Li H."/>
            <person name="Jian M."/>
            <person name="Li J."/>
            <person name="Zhang Z."/>
            <person name="Nielsen R."/>
            <person name="Li D."/>
            <person name="Gu W."/>
            <person name="Yang Z."/>
            <person name="Xuan Z."/>
            <person name="Ryder O.A."/>
            <person name="Leung F.C."/>
            <person name="Zhou Y."/>
            <person name="Cao J."/>
            <person name="Sun X."/>
            <person name="Fu Y."/>
            <person name="Fang X."/>
            <person name="Guo X."/>
            <person name="Wang B."/>
            <person name="Hou R."/>
            <person name="Shen F."/>
            <person name="Mu B."/>
            <person name="Ni P."/>
            <person name="Lin R."/>
            <person name="Qian W."/>
            <person name="Wang G."/>
            <person name="Yu C."/>
            <person name="Nie W."/>
            <person name="Wang J."/>
            <person name="Wu Z."/>
            <person name="Liang H."/>
            <person name="Min J."/>
            <person name="Wu Q."/>
            <person name="Cheng S."/>
            <person name="Ruan J."/>
            <person name="Wang M."/>
            <person name="Shi Z."/>
            <person name="Wen M."/>
            <person name="Liu B."/>
            <person name="Ren X."/>
            <person name="Zheng H."/>
            <person name="Dong D."/>
            <person name="Cook K."/>
            <person name="Shan G."/>
            <person name="Zhang H."/>
            <person name="Kosiol C."/>
            <person name="Xie X."/>
            <person name="Lu Z."/>
            <person name="Zheng H."/>
            <person name="Li Y."/>
            <person name="Steiner C.C."/>
            <person name="Lam T.T."/>
            <person name="Lin S."/>
            <person name="Zhang Q."/>
            <person name="Li G."/>
            <person name="Tian J."/>
            <person name="Gong T."/>
            <person name="Liu H."/>
            <person name="Zhang D."/>
            <person name="Fang L."/>
            <person name="Ye C."/>
            <person name="Zhang J."/>
            <person name="Hu W."/>
            <person name="Xu A."/>
            <person name="Ren Y."/>
            <person name="Zhang G."/>
            <person name="Bruford M.W."/>
            <person name="Li Q."/>
            <person name="Ma L."/>
            <person name="Guo Y."/>
            <person name="An N."/>
            <person name="Hu Y."/>
            <person name="Zheng Y."/>
            <person name="Shi Y."/>
            <person name="Li Z."/>
            <person name="Liu Q."/>
            <person name="Chen Y."/>
            <person name="Zhao J."/>
            <person name="Qu N."/>
            <person name="Zhao S."/>
            <person name="Tian F."/>
            <person name="Wang X."/>
            <person name="Wang H."/>
            <person name="Xu L."/>
            <person name="Liu X."/>
            <person name="Vinar T."/>
            <person name="Wang Y."/>
            <person name="Lam T.W."/>
            <person name="Yiu S.M."/>
            <person name="Liu S."/>
            <person name="Zhang H."/>
            <person name="Li D."/>
            <person name="Huang Y."/>
            <person name="Wang X."/>
            <person name="Yang G."/>
            <person name="Jiang Z."/>
            <person name="Wang J."/>
            <person name="Qin N."/>
            <person name="Li L."/>
            <person name="Li J."/>
            <person name="Bolund L."/>
            <person name="Kristiansen K."/>
            <person name="Wong G.K."/>
            <person name="Olson M."/>
            <person name="Zhang X."/>
            <person name="Li S."/>
            <person name="Yang H."/>
            <person name="Wang J."/>
            <person name="Wang J."/>
        </authorList>
    </citation>
    <scope>NUCLEOTIDE SEQUENCE [LARGE SCALE GENOMIC DNA]</scope>
</reference>
<evidence type="ECO:0000256" key="5">
    <source>
        <dbReference type="ARBA" id="ARBA00023136"/>
    </source>
</evidence>
<dbReference type="InterPro" id="IPR007237">
    <property type="entry name" value="CD20-like"/>
</dbReference>
<dbReference type="AlphaFoldDB" id="D2HXU1"/>
<dbReference type="Pfam" id="PF04103">
    <property type="entry name" value="CD20"/>
    <property type="match status" value="1"/>
</dbReference>
<evidence type="ECO:0000256" key="6">
    <source>
        <dbReference type="SAM" id="MobiDB-lite"/>
    </source>
</evidence>
<feature type="transmembrane region" description="Helical" evidence="7">
    <location>
        <begin position="144"/>
        <end position="162"/>
    </location>
</feature>
<feature type="transmembrane region" description="Helical" evidence="7">
    <location>
        <begin position="44"/>
        <end position="67"/>
    </location>
</feature>
<evidence type="ECO:0000256" key="3">
    <source>
        <dbReference type="ARBA" id="ARBA00022692"/>
    </source>
</evidence>
<evidence type="ECO:0000256" key="4">
    <source>
        <dbReference type="ARBA" id="ARBA00022989"/>
    </source>
</evidence>
<feature type="transmembrane region" description="Helical" evidence="7">
    <location>
        <begin position="74"/>
        <end position="92"/>
    </location>
</feature>
<keyword evidence="4 7" id="KW-1133">Transmembrane helix</keyword>
<dbReference type="GO" id="GO:0016020">
    <property type="term" value="C:membrane"/>
    <property type="evidence" value="ECO:0007669"/>
    <property type="project" value="UniProtKB-SubCell"/>
</dbReference>
<protein>
    <recommendedName>
        <fullName evidence="9">Membrane spanning 4-domains A14</fullName>
    </recommendedName>
</protein>
<dbReference type="PANTHER" id="PTHR23320:SF130">
    <property type="entry name" value="TRANSMEMBRANE PROTEIN 212"/>
    <property type="match status" value="1"/>
</dbReference>
<evidence type="ECO:0000313" key="8">
    <source>
        <dbReference type="EMBL" id="EFB17739.1"/>
    </source>
</evidence>
<gene>
    <name evidence="8" type="ORF">PANDA_017479</name>
</gene>